<dbReference type="EMBL" id="VORW01000002">
    <property type="protein sequence ID" value="TXE13399.1"/>
    <property type="molecule type" value="Genomic_DNA"/>
</dbReference>
<dbReference type="RefSeq" id="WP_146915471.1">
    <property type="nucleotide sequence ID" value="NZ_VORW01000002.1"/>
</dbReference>
<dbReference type="OrthoDB" id="9841588at2"/>
<protein>
    <submittedName>
        <fullName evidence="1">Uncharacterized protein</fullName>
    </submittedName>
</protein>
<evidence type="ECO:0000313" key="2">
    <source>
        <dbReference type="Proteomes" id="UP000321935"/>
    </source>
</evidence>
<organism evidence="1 2">
    <name type="scientific">Algoriphagus aquimarinus</name>
    <dbReference type="NCBI Taxonomy" id="237018"/>
    <lineage>
        <taxon>Bacteria</taxon>
        <taxon>Pseudomonadati</taxon>
        <taxon>Bacteroidota</taxon>
        <taxon>Cytophagia</taxon>
        <taxon>Cytophagales</taxon>
        <taxon>Cyclobacteriaceae</taxon>
        <taxon>Algoriphagus</taxon>
    </lineage>
</organism>
<dbReference type="Proteomes" id="UP000321935">
    <property type="component" value="Unassembled WGS sequence"/>
</dbReference>
<dbReference type="AlphaFoldDB" id="A0A5C7B0T3"/>
<gene>
    <name evidence="1" type="ORF">ESV85_05335</name>
</gene>
<name>A0A5C7B0T3_9BACT</name>
<proteinExistence type="predicted"/>
<comment type="caution">
    <text evidence="1">The sequence shown here is derived from an EMBL/GenBank/DDBJ whole genome shotgun (WGS) entry which is preliminary data.</text>
</comment>
<reference evidence="1 2" key="1">
    <citation type="submission" date="2019-08" db="EMBL/GenBank/DDBJ databases">
        <title>Genomes sequence of Algoriphagus aquimarinus ACAM450.</title>
        <authorList>
            <person name="Bowman J.P."/>
        </authorList>
    </citation>
    <scope>NUCLEOTIDE SEQUENCE [LARGE SCALE GENOMIC DNA]</scope>
    <source>
        <strain evidence="1 2">ACAM 450</strain>
    </source>
</reference>
<evidence type="ECO:0000313" key="1">
    <source>
        <dbReference type="EMBL" id="TXE13399.1"/>
    </source>
</evidence>
<accession>A0A5C7B0T3</accession>
<sequence>MTRTAFLLISTIIYLSLGNQIVFGQFKRLTISSNDTSALFIESYEVNFNKEKIYRKTPISNYLHIQGEKLKSKIRISKKDWKELESLLRRINLTEFENQISANSSENTFYLEFEKENNEIERFRFSKDQVPIEIENIWKEIKKITGANKM</sequence>